<dbReference type="EMBL" id="CADEHS020000545">
    <property type="protein sequence ID" value="CAG9953866.1"/>
    <property type="molecule type" value="Genomic_DNA"/>
</dbReference>
<proteinExistence type="predicted"/>
<accession>A0ACA9UKA7</accession>
<gene>
    <name evidence="1" type="ORF">CRV2_00018747</name>
</gene>
<name>A0ACA9UKA7_BIOOC</name>
<evidence type="ECO:0000313" key="1">
    <source>
        <dbReference type="EMBL" id="CAG9953866.1"/>
    </source>
</evidence>
<evidence type="ECO:0000313" key="2">
    <source>
        <dbReference type="Proteomes" id="UP000836387"/>
    </source>
</evidence>
<sequence length="105" mass="12082">MRSILFVFLAFVCMATALATDSLIKDMKRELEQVPDNTEFALKTILLADGRTYEVTGKVILAEEDDDDDKCNLVDPEADNDDDQAIQKRGWKWKILKKLYKILKK</sequence>
<comment type="caution">
    <text evidence="1">The sequence shown here is derived from an EMBL/GenBank/DDBJ whole genome shotgun (WGS) entry which is preliminary data.</text>
</comment>
<dbReference type="Proteomes" id="UP000836387">
    <property type="component" value="Unassembled WGS sequence"/>
</dbReference>
<reference evidence="1" key="1">
    <citation type="submission" date="2020-04" db="EMBL/GenBank/DDBJ databases">
        <authorList>
            <person name="Broberg M."/>
        </authorList>
    </citation>
    <scope>NUCLEOTIDE SEQUENCE</scope>
</reference>
<reference evidence="1" key="2">
    <citation type="submission" date="2021-10" db="EMBL/GenBank/DDBJ databases">
        <authorList>
            <person name="Piombo E."/>
        </authorList>
    </citation>
    <scope>NUCLEOTIDE SEQUENCE</scope>
</reference>
<keyword evidence="2" id="KW-1185">Reference proteome</keyword>
<protein>
    <submittedName>
        <fullName evidence="1">Uncharacterized protein</fullName>
    </submittedName>
</protein>
<organism evidence="1 2">
    <name type="scientific">Clonostachys rosea f. rosea IK726</name>
    <dbReference type="NCBI Taxonomy" id="1349383"/>
    <lineage>
        <taxon>Eukaryota</taxon>
        <taxon>Fungi</taxon>
        <taxon>Dikarya</taxon>
        <taxon>Ascomycota</taxon>
        <taxon>Pezizomycotina</taxon>
        <taxon>Sordariomycetes</taxon>
        <taxon>Hypocreomycetidae</taxon>
        <taxon>Hypocreales</taxon>
        <taxon>Bionectriaceae</taxon>
        <taxon>Clonostachys</taxon>
    </lineage>
</organism>